<accession>A0A0S7XKA7</accession>
<evidence type="ECO:0000256" key="1">
    <source>
        <dbReference type="SAM" id="MobiDB-lite"/>
    </source>
</evidence>
<feature type="region of interest" description="Disordered" evidence="1">
    <location>
        <begin position="1"/>
        <end position="26"/>
    </location>
</feature>
<evidence type="ECO:0000313" key="3">
    <source>
        <dbReference type="EMBL" id="KPJ62683.1"/>
    </source>
</evidence>
<evidence type="ECO:0000259" key="2">
    <source>
        <dbReference type="Pfam" id="PF13860"/>
    </source>
</evidence>
<comment type="caution">
    <text evidence="3">The sequence shown here is derived from an EMBL/GenBank/DDBJ whole genome shotgun (WGS) entry which is preliminary data.</text>
</comment>
<sequence length="110" mass="12349">MPGGKGPESHGIASLDRFTLGQNQPNPFNPLTRIQYRVGNDQMVVHSNLEIYNILGQRVKTLVNEPKTSGIHEIIWDGKDENGEEVASGIYFYRLTAGDYSETKTMLLLR</sequence>
<dbReference type="EMBL" id="LIZX01000260">
    <property type="protein sequence ID" value="KPJ62683.1"/>
    <property type="molecule type" value="Genomic_DNA"/>
</dbReference>
<dbReference type="InterPro" id="IPR026444">
    <property type="entry name" value="Secre_tail"/>
</dbReference>
<reference evidence="3 4" key="1">
    <citation type="journal article" date="2015" name="Microbiome">
        <title>Genomic resolution of linkages in carbon, nitrogen, and sulfur cycling among widespread estuary sediment bacteria.</title>
        <authorList>
            <person name="Baker B.J."/>
            <person name="Lazar C.S."/>
            <person name="Teske A.P."/>
            <person name="Dick G.J."/>
        </authorList>
    </citation>
    <scope>NUCLEOTIDE SEQUENCE [LARGE SCALE GENOMIC DNA]</scope>
    <source>
        <strain evidence="3">DG_54_3</strain>
    </source>
</reference>
<evidence type="ECO:0000313" key="4">
    <source>
        <dbReference type="Proteomes" id="UP000051861"/>
    </source>
</evidence>
<dbReference type="InterPro" id="IPR025965">
    <property type="entry name" value="FlgD/Vpr_Ig-like"/>
</dbReference>
<dbReference type="AlphaFoldDB" id="A0A0S7XKA7"/>
<protein>
    <recommendedName>
        <fullName evidence="2">FlgD/Vpr Ig-like domain-containing protein</fullName>
    </recommendedName>
</protein>
<proteinExistence type="predicted"/>
<dbReference type="NCBIfam" id="TIGR04183">
    <property type="entry name" value="Por_Secre_tail"/>
    <property type="match status" value="1"/>
</dbReference>
<name>A0A0S7XKA7_UNCSA</name>
<organism evidence="3 4">
    <name type="scientific">candidate division WOR-1 bacterium DG_54_3</name>
    <dbReference type="NCBI Taxonomy" id="1703775"/>
    <lineage>
        <taxon>Bacteria</taxon>
        <taxon>Bacillati</taxon>
        <taxon>Saganbacteria</taxon>
    </lineage>
</organism>
<dbReference type="Pfam" id="PF13860">
    <property type="entry name" value="FlgD_ig"/>
    <property type="match status" value="1"/>
</dbReference>
<dbReference type="Gene3D" id="2.60.40.4070">
    <property type="match status" value="1"/>
</dbReference>
<gene>
    <name evidence="3" type="ORF">AMJ44_15330</name>
</gene>
<feature type="domain" description="FlgD/Vpr Ig-like" evidence="2">
    <location>
        <begin position="46"/>
        <end position="97"/>
    </location>
</feature>
<dbReference type="Proteomes" id="UP000051861">
    <property type="component" value="Unassembled WGS sequence"/>
</dbReference>